<dbReference type="Proteomes" id="UP001303046">
    <property type="component" value="Unassembled WGS sequence"/>
</dbReference>
<evidence type="ECO:0000313" key="1">
    <source>
        <dbReference type="EMBL" id="KAK6740280.1"/>
    </source>
</evidence>
<accession>A0ABR1CS56</accession>
<evidence type="ECO:0000313" key="2">
    <source>
        <dbReference type="Proteomes" id="UP001303046"/>
    </source>
</evidence>
<comment type="caution">
    <text evidence="1">The sequence shown here is derived from an EMBL/GenBank/DDBJ whole genome shotgun (WGS) entry which is preliminary data.</text>
</comment>
<keyword evidence="2" id="KW-1185">Reference proteome</keyword>
<gene>
    <name evidence="1" type="primary">Necator_chrIII.g9397</name>
    <name evidence="1" type="ORF">RB195_008632</name>
</gene>
<organism evidence="1 2">
    <name type="scientific">Necator americanus</name>
    <name type="common">Human hookworm</name>
    <dbReference type="NCBI Taxonomy" id="51031"/>
    <lineage>
        <taxon>Eukaryota</taxon>
        <taxon>Metazoa</taxon>
        <taxon>Ecdysozoa</taxon>
        <taxon>Nematoda</taxon>
        <taxon>Chromadorea</taxon>
        <taxon>Rhabditida</taxon>
        <taxon>Rhabditina</taxon>
        <taxon>Rhabditomorpha</taxon>
        <taxon>Strongyloidea</taxon>
        <taxon>Ancylostomatidae</taxon>
        <taxon>Bunostominae</taxon>
        <taxon>Necator</taxon>
    </lineage>
</organism>
<name>A0ABR1CS56_NECAM</name>
<protein>
    <submittedName>
        <fullName evidence="1">Uncharacterized protein</fullName>
    </submittedName>
</protein>
<sequence length="71" mass="8507">MAKDCVRELVRYVGQVYKIQQKQVLNNNNNNFYAEFGRVFRVFFSLEIKPINCLTTEVSNFYSTWVYGKQR</sequence>
<reference evidence="1 2" key="1">
    <citation type="submission" date="2023-08" db="EMBL/GenBank/DDBJ databases">
        <title>A Necator americanus chromosomal reference genome.</title>
        <authorList>
            <person name="Ilik V."/>
            <person name="Petrzelkova K.J."/>
            <person name="Pardy F."/>
            <person name="Fuh T."/>
            <person name="Niatou-Singa F.S."/>
            <person name="Gouil Q."/>
            <person name="Baker L."/>
            <person name="Ritchie M.E."/>
            <person name="Jex A.R."/>
            <person name="Gazzola D."/>
            <person name="Li H."/>
            <person name="Toshio Fujiwara R."/>
            <person name="Zhan B."/>
            <person name="Aroian R.V."/>
            <person name="Pafco B."/>
            <person name="Schwarz E.M."/>
        </authorList>
    </citation>
    <scope>NUCLEOTIDE SEQUENCE [LARGE SCALE GENOMIC DNA]</scope>
    <source>
        <strain evidence="1 2">Aroian</strain>
        <tissue evidence="1">Whole animal</tissue>
    </source>
</reference>
<proteinExistence type="predicted"/>
<dbReference type="EMBL" id="JAVFWL010000003">
    <property type="protein sequence ID" value="KAK6740280.1"/>
    <property type="molecule type" value="Genomic_DNA"/>
</dbReference>